<dbReference type="Pfam" id="PF00375">
    <property type="entry name" value="SDF"/>
    <property type="match status" value="1"/>
</dbReference>
<evidence type="ECO:0000313" key="9">
    <source>
        <dbReference type="Proteomes" id="UP000625247"/>
    </source>
</evidence>
<dbReference type="PANTHER" id="PTHR42865:SF1">
    <property type="entry name" value="AEROBIC C4-DICARBOXYLATE TRANSPORT PROTEIN"/>
    <property type="match status" value="1"/>
</dbReference>
<dbReference type="PRINTS" id="PR00173">
    <property type="entry name" value="EDTRNSPORT"/>
</dbReference>
<dbReference type="Proteomes" id="UP000625247">
    <property type="component" value="Unassembled WGS sequence"/>
</dbReference>
<evidence type="ECO:0000313" key="8">
    <source>
        <dbReference type="EMBL" id="MBD8121349.1"/>
    </source>
</evidence>
<accession>A0ABR9A5L8</accession>
<feature type="transmembrane region" description="Helical" evidence="7">
    <location>
        <begin position="41"/>
        <end position="64"/>
    </location>
</feature>
<dbReference type="SUPFAM" id="SSF118215">
    <property type="entry name" value="Proton glutamate symport protein"/>
    <property type="match status" value="1"/>
</dbReference>
<evidence type="ECO:0000256" key="1">
    <source>
        <dbReference type="ARBA" id="ARBA00004141"/>
    </source>
</evidence>
<evidence type="ECO:0000256" key="7">
    <source>
        <dbReference type="SAM" id="Phobius"/>
    </source>
</evidence>
<feature type="transmembrane region" description="Helical" evidence="7">
    <location>
        <begin position="217"/>
        <end position="237"/>
    </location>
</feature>
<dbReference type="InterPro" id="IPR036458">
    <property type="entry name" value="Na:dicarbo_symporter_sf"/>
</dbReference>
<sequence>MPFRLLTRPSLHMLLAIVFGTLLGVFSPGLAVEMKPLSDGFILVIGWLMPLMMFLLVVSGVSGLQAGQRGLPSRLVAYFVLMKLLSLLMGCVIAVLMQPGAGHAPGMTVLASAWTVPPLTGLPSSADFSWRASASTLLLALKQNPILPVMIAAVLTGALMAKTRSRRSVEAVRGTAETIVKGLFSGMRLILRFAPIAAFGAIAFAIGRFGLASALPLLKFVAVMYLACGAFIVLVFMPIARASGLSLWSLLRYLKDELLLVTFTGSSVAALPGLIEKMQALGCDRQLTRLVLTTGYTFNLSGSDIYLIVAVLFLAQLSGVHLTGTELLTLLLISLVTSLGSTSMAGSAFITLIATLHLLQVVPLEGAGLLLGVERLMKCRVLTNVLGNCVACLAIARWQQGPAFQPDPDSR</sequence>
<keyword evidence="2" id="KW-0813">Transport</keyword>
<keyword evidence="3" id="KW-0997">Cell inner membrane</keyword>
<keyword evidence="9" id="KW-1185">Reference proteome</keyword>
<dbReference type="EMBL" id="JACYNP010000003">
    <property type="protein sequence ID" value="MBD8121349.1"/>
    <property type="molecule type" value="Genomic_DNA"/>
</dbReference>
<feature type="transmembrane region" description="Helical" evidence="7">
    <location>
        <begin position="145"/>
        <end position="161"/>
    </location>
</feature>
<keyword evidence="3" id="KW-1003">Cell membrane</keyword>
<feature type="transmembrane region" description="Helical" evidence="7">
    <location>
        <begin position="258"/>
        <end position="275"/>
    </location>
</feature>
<organism evidence="8 9">
    <name type="scientific">Pseudomonas lutea</name>
    <dbReference type="NCBI Taxonomy" id="243924"/>
    <lineage>
        <taxon>Bacteria</taxon>
        <taxon>Pseudomonadati</taxon>
        <taxon>Pseudomonadota</taxon>
        <taxon>Gammaproteobacteria</taxon>
        <taxon>Pseudomonadales</taxon>
        <taxon>Pseudomonadaceae</taxon>
        <taxon>Pseudomonas</taxon>
    </lineage>
</organism>
<name>A0ABR9A5L8_9PSED</name>
<keyword evidence="5 7" id="KW-1133">Transmembrane helix</keyword>
<evidence type="ECO:0000256" key="3">
    <source>
        <dbReference type="ARBA" id="ARBA00022519"/>
    </source>
</evidence>
<dbReference type="Gene3D" id="1.10.3860.10">
    <property type="entry name" value="Sodium:dicarboxylate symporter"/>
    <property type="match status" value="1"/>
</dbReference>
<dbReference type="RefSeq" id="WP_191943891.1">
    <property type="nucleotide sequence ID" value="NZ_JACYNP010000003.1"/>
</dbReference>
<feature type="transmembrane region" description="Helical" evidence="7">
    <location>
        <begin position="189"/>
        <end position="211"/>
    </location>
</feature>
<comment type="caution">
    <text evidence="8">The sequence shown here is derived from an EMBL/GenBank/DDBJ whole genome shotgun (WGS) entry which is preliminary data.</text>
</comment>
<evidence type="ECO:0000256" key="6">
    <source>
        <dbReference type="ARBA" id="ARBA00023136"/>
    </source>
</evidence>
<keyword evidence="4 7" id="KW-0812">Transmembrane</keyword>
<feature type="transmembrane region" description="Helical" evidence="7">
    <location>
        <begin position="327"/>
        <end position="346"/>
    </location>
</feature>
<gene>
    <name evidence="8" type="ORF">IFT62_09010</name>
</gene>
<evidence type="ECO:0000256" key="5">
    <source>
        <dbReference type="ARBA" id="ARBA00022989"/>
    </source>
</evidence>
<dbReference type="PANTHER" id="PTHR42865">
    <property type="entry name" value="PROTON/GLUTAMATE-ASPARTATE SYMPORTER"/>
    <property type="match status" value="1"/>
</dbReference>
<feature type="transmembrane region" description="Helical" evidence="7">
    <location>
        <begin position="76"/>
        <end position="97"/>
    </location>
</feature>
<proteinExistence type="predicted"/>
<evidence type="ECO:0000256" key="4">
    <source>
        <dbReference type="ARBA" id="ARBA00022692"/>
    </source>
</evidence>
<evidence type="ECO:0000256" key="2">
    <source>
        <dbReference type="ARBA" id="ARBA00022448"/>
    </source>
</evidence>
<feature type="transmembrane region" description="Helical" evidence="7">
    <location>
        <begin position="295"/>
        <end position="315"/>
    </location>
</feature>
<dbReference type="InterPro" id="IPR001991">
    <property type="entry name" value="Na-dicarboxylate_symporter"/>
</dbReference>
<protein>
    <submittedName>
        <fullName evidence="8">Cation:dicarboxylase symporter family transporter</fullName>
    </submittedName>
</protein>
<keyword evidence="6 7" id="KW-0472">Membrane</keyword>
<feature type="transmembrane region" description="Helical" evidence="7">
    <location>
        <begin position="352"/>
        <end position="373"/>
    </location>
</feature>
<reference evidence="8 9" key="1">
    <citation type="journal article" date="2020" name="FEMS Microbiol. Ecol.">
        <title>Temporal dynamics of bacterial communities during seed development and maturation.</title>
        <authorList>
            <person name="Chesneau G."/>
            <person name="Torres-Cortes G."/>
            <person name="Briand M."/>
            <person name="Darrasse A."/>
            <person name="Preveaux A."/>
            <person name="Marais C."/>
            <person name="Jacques M.A."/>
            <person name="Shade A."/>
            <person name="Barret M."/>
        </authorList>
    </citation>
    <scope>NUCLEOTIDE SEQUENCE [LARGE SCALE GENOMIC DNA]</scope>
    <source>
        <strain evidence="8 9">CFBP13723</strain>
    </source>
</reference>
<comment type="subcellular location">
    <subcellularLocation>
        <location evidence="1">Membrane</location>
        <topology evidence="1">Multi-pass membrane protein</topology>
    </subcellularLocation>
</comment>